<reference evidence="2 3" key="1">
    <citation type="submission" date="2018-08" db="EMBL/GenBank/DDBJ databases">
        <title>Complete genome sequence of JP2-74.</title>
        <authorList>
            <person name="Wu L."/>
        </authorList>
    </citation>
    <scope>NUCLEOTIDE SEQUENCE [LARGE SCALE GENOMIC DNA]</scope>
    <source>
        <strain evidence="2 3">JP2-74</strain>
    </source>
</reference>
<dbReference type="EMBL" id="CP031968">
    <property type="protein sequence ID" value="AXT46623.1"/>
    <property type="molecule type" value="Genomic_DNA"/>
</dbReference>
<dbReference type="Proteomes" id="UP000259465">
    <property type="component" value="Chromosome"/>
</dbReference>
<feature type="compositionally biased region" description="Low complexity" evidence="1">
    <location>
        <begin position="22"/>
        <end position="40"/>
    </location>
</feature>
<keyword evidence="3" id="KW-1185">Reference proteome</keyword>
<dbReference type="RefSeq" id="WP_118267625.1">
    <property type="nucleotide sequence ID" value="NZ_CP031968.1"/>
</dbReference>
<proteinExistence type="predicted"/>
<dbReference type="AlphaFoldDB" id="A0AAD0RRR8"/>
<gene>
    <name evidence="2" type="ORF">D1345_10660</name>
</gene>
<organism evidence="2 3">
    <name type="scientific">Chromobacterium rhizoryzae</name>
    <dbReference type="NCBI Taxonomy" id="1778675"/>
    <lineage>
        <taxon>Bacteria</taxon>
        <taxon>Pseudomonadati</taxon>
        <taxon>Pseudomonadota</taxon>
        <taxon>Betaproteobacteria</taxon>
        <taxon>Neisseriales</taxon>
        <taxon>Chromobacteriaceae</taxon>
        <taxon>Chromobacterium</taxon>
    </lineage>
</organism>
<evidence type="ECO:0000256" key="1">
    <source>
        <dbReference type="SAM" id="MobiDB-lite"/>
    </source>
</evidence>
<feature type="region of interest" description="Disordered" evidence="1">
    <location>
        <begin position="1"/>
        <end position="52"/>
    </location>
</feature>
<accession>A0AAD0RRR8</accession>
<protein>
    <submittedName>
        <fullName evidence="2">Uncharacterized protein</fullName>
    </submittedName>
</protein>
<evidence type="ECO:0000313" key="2">
    <source>
        <dbReference type="EMBL" id="AXT46623.1"/>
    </source>
</evidence>
<dbReference type="KEGG" id="crz:D1345_10660"/>
<evidence type="ECO:0000313" key="3">
    <source>
        <dbReference type="Proteomes" id="UP000259465"/>
    </source>
</evidence>
<name>A0AAD0RRR8_9NEIS</name>
<sequence length="110" mass="11378">MKQSDAKMLAQTLEQTRRTGQAKAALPKLPAPGALPAKTGAGRGTVSAPTASTGAIAGPLVEKDASLRQYHAETSMTTSDGLFVIKVQPIKQVTLTDANGKTVVMEYAAP</sequence>